<dbReference type="EMBL" id="CP009530">
    <property type="protein sequence ID" value="AKB56626.1"/>
    <property type="molecule type" value="Genomic_DNA"/>
</dbReference>
<name>A0A0E3LPJ4_METBA</name>
<dbReference type="RefSeq" id="WP_048116436.1">
    <property type="nucleotide sequence ID" value="NZ_CP009530.1"/>
</dbReference>
<evidence type="ECO:0000313" key="2">
    <source>
        <dbReference type="Proteomes" id="UP000033079"/>
    </source>
</evidence>
<reference evidence="1 2" key="1">
    <citation type="submission" date="2014-07" db="EMBL/GenBank/DDBJ databases">
        <title>Methanogenic archaea and the global carbon cycle.</title>
        <authorList>
            <person name="Henriksen J.R."/>
            <person name="Luke J."/>
            <person name="Reinhart S."/>
            <person name="Benedict M.N."/>
            <person name="Youngblut N.D."/>
            <person name="Metcalf M.E."/>
            <person name="Whitaker R.J."/>
            <person name="Metcalf W.W."/>
        </authorList>
    </citation>
    <scope>NUCLEOTIDE SEQUENCE [LARGE SCALE GENOMIC DNA]</scope>
    <source>
        <strain evidence="1 2">227</strain>
    </source>
</reference>
<protein>
    <submittedName>
        <fullName evidence="1">Uncharacterized protein</fullName>
    </submittedName>
</protein>
<dbReference type="KEGG" id="mbar:MSBR2_0110"/>
<dbReference type="Proteomes" id="UP000033079">
    <property type="component" value="Chromosome"/>
</dbReference>
<dbReference type="PATRIC" id="fig|1434106.5.peg.104"/>
<organism evidence="1 2">
    <name type="scientific">Methanosarcina barkeri 227</name>
    <dbReference type="NCBI Taxonomy" id="1434106"/>
    <lineage>
        <taxon>Archaea</taxon>
        <taxon>Methanobacteriati</taxon>
        <taxon>Methanobacteriota</taxon>
        <taxon>Stenosarchaea group</taxon>
        <taxon>Methanomicrobia</taxon>
        <taxon>Methanosarcinales</taxon>
        <taxon>Methanosarcinaceae</taxon>
        <taxon>Methanosarcina</taxon>
    </lineage>
</organism>
<dbReference type="HOGENOM" id="CLU_136001_0_0_2"/>
<proteinExistence type="predicted"/>
<sequence length="155" mass="17456">MKTKPIIVVALLISSILLAARFVPGTGADQFKEGKYIHVDNMVIQFEKTNATIYIDYHLNPFAQAYISLFGSKNLEPKIKEIFSEFKGVKIQTIGISSASLQVLNISREEAGNYLCDPYELGVQSDVVTFVYPPKGKTRSYENVKVTPPVVYYYY</sequence>
<dbReference type="AlphaFoldDB" id="A0A0E3LPJ4"/>
<dbReference type="GeneID" id="24845576"/>
<accession>A0A0E3LPJ4</accession>
<evidence type="ECO:0000313" key="1">
    <source>
        <dbReference type="EMBL" id="AKB56626.1"/>
    </source>
</evidence>
<gene>
    <name evidence="1" type="ORF">MSBR2_0110</name>
</gene>